<dbReference type="RefSeq" id="XP_002506325.1">
    <property type="nucleotide sequence ID" value="XM_002506279.1"/>
</dbReference>
<sequence length="365" mass="40429">VRVTCPDKTGLGSDITRTIFDFGFVVLKGDFATDGKWAFVLVTVRRQGGGAETSAPVNWDLLRIRLENLCPSKASISTLSSLNLRSVGEVRDPLEPPKGTMYILQVEVEDRVGLLHDVTQELWASELTVHRAHISTSPADTAVDLFYVTDERNELPAEARVAEISRNVQRTAVRQTFGESGGGALAMGGRHCRVTVTPAPKFVTKTSSAGRLVEANSIGKIETASATQYSEATVTVDNLMSQKHTVFQMRTRDRKGLLYDVLRASKDLKVHISYAKVELKSGGLCEVDLFVARCTNLQEQRYLCQRYKENIERPVSVQIMTMGLDEITTELRVIAPLDISGFTRPRVLLDVTEALRQLKVMVFKA</sequence>
<dbReference type="Proteomes" id="UP000002009">
    <property type="component" value="Chromosome 15"/>
</dbReference>
<dbReference type="SUPFAM" id="SSF55021">
    <property type="entry name" value="ACT-like"/>
    <property type="match status" value="2"/>
</dbReference>
<dbReference type="InParanoid" id="C1EHX3"/>
<evidence type="ECO:0000313" key="4">
    <source>
        <dbReference type="Proteomes" id="UP000002009"/>
    </source>
</evidence>
<dbReference type="InterPro" id="IPR056805">
    <property type="entry name" value="ACT_ACR9/10_C"/>
</dbReference>
<organism evidence="3 4">
    <name type="scientific">Micromonas commoda (strain RCC299 / NOUM17 / CCMP2709)</name>
    <name type="common">Picoplanktonic green alga</name>
    <dbReference type="NCBI Taxonomy" id="296587"/>
    <lineage>
        <taxon>Eukaryota</taxon>
        <taxon>Viridiplantae</taxon>
        <taxon>Chlorophyta</taxon>
        <taxon>Mamiellophyceae</taxon>
        <taxon>Mamiellales</taxon>
        <taxon>Mamiellaceae</taxon>
        <taxon>Micromonas</taxon>
    </lineage>
</organism>
<feature type="non-terminal residue" evidence="3">
    <location>
        <position position="365"/>
    </location>
</feature>
<dbReference type="KEGG" id="mis:MICPUN_68964"/>
<dbReference type="Pfam" id="PF24926">
    <property type="entry name" value="ACT_ACR9_C"/>
    <property type="match status" value="1"/>
</dbReference>
<evidence type="ECO:0000256" key="1">
    <source>
        <dbReference type="ARBA" id="ARBA00022737"/>
    </source>
</evidence>
<reference evidence="3 4" key="1">
    <citation type="journal article" date="2009" name="Science">
        <title>Green evolution and dynamic adaptations revealed by genomes of the marine picoeukaryotes Micromonas.</title>
        <authorList>
            <person name="Worden A.Z."/>
            <person name="Lee J.H."/>
            <person name="Mock T."/>
            <person name="Rouze P."/>
            <person name="Simmons M.P."/>
            <person name="Aerts A.L."/>
            <person name="Allen A.E."/>
            <person name="Cuvelier M.L."/>
            <person name="Derelle E."/>
            <person name="Everett M.V."/>
            <person name="Foulon E."/>
            <person name="Grimwood J."/>
            <person name="Gundlach H."/>
            <person name="Henrissat B."/>
            <person name="Napoli C."/>
            <person name="McDonald S.M."/>
            <person name="Parker M.S."/>
            <person name="Rombauts S."/>
            <person name="Salamov A."/>
            <person name="Von Dassow P."/>
            <person name="Badger J.H."/>
            <person name="Coutinho P.M."/>
            <person name="Demir E."/>
            <person name="Dubchak I."/>
            <person name="Gentemann C."/>
            <person name="Eikrem W."/>
            <person name="Gready J.E."/>
            <person name="John U."/>
            <person name="Lanier W."/>
            <person name="Lindquist E.A."/>
            <person name="Lucas S."/>
            <person name="Mayer K.F."/>
            <person name="Moreau H."/>
            <person name="Not F."/>
            <person name="Otillar R."/>
            <person name="Panaud O."/>
            <person name="Pangilinan J."/>
            <person name="Paulsen I."/>
            <person name="Piegu B."/>
            <person name="Poliakov A."/>
            <person name="Robbens S."/>
            <person name="Schmutz J."/>
            <person name="Toulza E."/>
            <person name="Wyss T."/>
            <person name="Zelensky A."/>
            <person name="Zhou K."/>
            <person name="Armbrust E.V."/>
            <person name="Bhattacharya D."/>
            <person name="Goodenough U.W."/>
            <person name="Van de Peer Y."/>
            <person name="Grigoriev I.V."/>
        </authorList>
    </citation>
    <scope>NUCLEOTIDE SEQUENCE [LARGE SCALE GENOMIC DNA]</scope>
    <source>
        <strain evidence="4">RCC299 / NOUM17</strain>
    </source>
</reference>
<evidence type="ECO:0000313" key="3">
    <source>
        <dbReference type="EMBL" id="ACO67583.1"/>
    </source>
</evidence>
<protein>
    <recommendedName>
        <fullName evidence="2">ACT domain-containing protein</fullName>
    </recommendedName>
</protein>
<dbReference type="FunCoup" id="C1EHX3">
    <property type="interactions" value="189"/>
</dbReference>
<dbReference type="PANTHER" id="PTHR31096">
    <property type="entry name" value="ACT DOMAIN-CONTAINING PROTEIN ACR4-RELATED"/>
    <property type="match status" value="1"/>
</dbReference>
<proteinExistence type="predicted"/>
<dbReference type="Pfam" id="PF01842">
    <property type="entry name" value="ACT"/>
    <property type="match status" value="1"/>
</dbReference>
<dbReference type="InterPro" id="IPR056816">
    <property type="entry name" value="ACR2/9/10_N"/>
</dbReference>
<name>C1EHX3_MICCC</name>
<dbReference type="EMBL" id="CP001333">
    <property type="protein sequence ID" value="ACO67583.1"/>
    <property type="molecule type" value="Genomic_DNA"/>
</dbReference>
<evidence type="ECO:0000259" key="2">
    <source>
        <dbReference type="PROSITE" id="PS51671"/>
    </source>
</evidence>
<dbReference type="eggNOG" id="ENOG502QPK3">
    <property type="taxonomic scope" value="Eukaryota"/>
</dbReference>
<keyword evidence="4" id="KW-1185">Reference proteome</keyword>
<dbReference type="AlphaFoldDB" id="C1EHX3"/>
<feature type="domain" description="ACT" evidence="2">
    <location>
        <begin position="103"/>
        <end position="173"/>
    </location>
</feature>
<dbReference type="PANTHER" id="PTHR31096:SF65">
    <property type="entry name" value="ACT DOMAIN-CONTAINING PROTEIN ACR9"/>
    <property type="match status" value="1"/>
</dbReference>
<dbReference type="InterPro" id="IPR040217">
    <property type="entry name" value="ACR1-12"/>
</dbReference>
<dbReference type="InterPro" id="IPR045865">
    <property type="entry name" value="ACT-like_dom_sf"/>
</dbReference>
<dbReference type="Pfam" id="PF24914">
    <property type="entry name" value="ACR10_N"/>
    <property type="match status" value="1"/>
</dbReference>
<dbReference type="STRING" id="296587.C1EHX3"/>
<dbReference type="Pfam" id="PF24931">
    <property type="entry name" value="ACT_ACR9_3rd"/>
    <property type="match status" value="1"/>
</dbReference>
<gene>
    <name evidence="3" type="ORF">MICPUN_68964</name>
</gene>
<dbReference type="GeneID" id="8249257"/>
<keyword evidence="1" id="KW-0677">Repeat</keyword>
<dbReference type="PROSITE" id="PS51671">
    <property type="entry name" value="ACT"/>
    <property type="match status" value="1"/>
</dbReference>
<feature type="non-terminal residue" evidence="3">
    <location>
        <position position="1"/>
    </location>
</feature>
<dbReference type="OrthoDB" id="2019824at2759"/>
<accession>C1EHX3</accession>
<dbReference type="OMA" id="TCEQLHA"/>
<dbReference type="InterPro" id="IPR002912">
    <property type="entry name" value="ACT_dom"/>
</dbReference>